<evidence type="ECO:0000256" key="1">
    <source>
        <dbReference type="ARBA" id="ARBA00004651"/>
    </source>
</evidence>
<feature type="transmembrane region" description="Helical" evidence="10">
    <location>
        <begin position="49"/>
        <end position="73"/>
    </location>
</feature>
<dbReference type="OrthoDB" id="9766690at2"/>
<evidence type="ECO:0000313" key="11">
    <source>
        <dbReference type="EMBL" id="CAB3750629.1"/>
    </source>
</evidence>
<keyword evidence="3" id="KW-1003">Cell membrane</keyword>
<dbReference type="PRINTS" id="PR00173">
    <property type="entry name" value="EDTRNSPORT"/>
</dbReference>
<dbReference type="GO" id="GO:0005886">
    <property type="term" value="C:plasma membrane"/>
    <property type="evidence" value="ECO:0007669"/>
    <property type="project" value="UniProtKB-SubCell"/>
</dbReference>
<dbReference type="Proteomes" id="UP000193146">
    <property type="component" value="Unassembled WGS sequence"/>
</dbReference>
<keyword evidence="7 10" id="KW-0472">Membrane</keyword>
<evidence type="ECO:0000256" key="8">
    <source>
        <dbReference type="ARBA" id="ARBA00053346"/>
    </source>
</evidence>
<feature type="transmembrane region" description="Helical" evidence="10">
    <location>
        <begin position="85"/>
        <end position="107"/>
    </location>
</feature>
<feature type="compositionally biased region" description="Acidic residues" evidence="9">
    <location>
        <begin position="407"/>
        <end position="417"/>
    </location>
</feature>
<feature type="region of interest" description="Disordered" evidence="9">
    <location>
        <begin position="407"/>
        <end position="434"/>
    </location>
</feature>
<evidence type="ECO:0000256" key="9">
    <source>
        <dbReference type="SAM" id="MobiDB-lite"/>
    </source>
</evidence>
<evidence type="ECO:0000256" key="6">
    <source>
        <dbReference type="ARBA" id="ARBA00022989"/>
    </source>
</evidence>
<evidence type="ECO:0000313" key="14">
    <source>
        <dbReference type="Proteomes" id="UP000494135"/>
    </source>
</evidence>
<dbReference type="Proteomes" id="UP000494135">
    <property type="component" value="Unassembled WGS sequence"/>
</dbReference>
<reference evidence="12 13" key="1">
    <citation type="submission" date="2017-04" db="EMBL/GenBank/DDBJ databases">
        <title>Burkholderia puraquae sp. nov., a novel Burkholderia cepacia complex species from hospital setting samples.</title>
        <authorList>
            <person name="Martina P."/>
            <person name="Leguizamon M."/>
            <person name="Prieto C."/>
            <person name="Sousa S."/>
            <person name="Montanaro P."/>
            <person name="Draghi W."/>
            <person name="Staembler M."/>
            <person name="Bettiol M."/>
            <person name="Figoli C."/>
            <person name="Palau J."/>
            <person name="Alvarez F."/>
            <person name="Benetti S."/>
            <person name="Anchat E."/>
            <person name="Vescina C."/>
            <person name="Ferreras J."/>
            <person name="Lasch P."/>
            <person name="Lagares A."/>
            <person name="Zorreguieta A."/>
            <person name="Yantorno O."/>
            <person name="Bosch A."/>
        </authorList>
    </citation>
    <scope>NUCLEOTIDE SEQUENCE [LARGE SCALE GENOMIC DNA]</scope>
    <source>
        <strain evidence="12 13">CAMPA 1040</strain>
    </source>
</reference>
<comment type="function">
    <text evidence="8">Responsible for the transport of dicarboxylates such as succinate, fumarate, and malate from the periplasm across the membrane.</text>
</comment>
<proteinExistence type="predicted"/>
<dbReference type="Pfam" id="PF00375">
    <property type="entry name" value="SDF"/>
    <property type="match status" value="1"/>
</dbReference>
<dbReference type="EMBL" id="CADIKG010000002">
    <property type="protein sequence ID" value="CAB3750629.1"/>
    <property type="molecule type" value="Genomic_DNA"/>
</dbReference>
<dbReference type="EMBL" id="NBYX01000002">
    <property type="protein sequence ID" value="ORT88155.1"/>
    <property type="molecule type" value="Genomic_DNA"/>
</dbReference>
<dbReference type="PANTHER" id="PTHR42865">
    <property type="entry name" value="PROTON/GLUTAMATE-ASPARTATE SYMPORTER"/>
    <property type="match status" value="1"/>
</dbReference>
<dbReference type="PANTHER" id="PTHR42865:SF7">
    <property type="entry name" value="PROTON_GLUTAMATE-ASPARTATE SYMPORTER"/>
    <property type="match status" value="1"/>
</dbReference>
<keyword evidence="4 10" id="KW-0812">Transmembrane</keyword>
<feature type="transmembrane region" description="Helical" evidence="10">
    <location>
        <begin position="326"/>
        <end position="343"/>
    </location>
</feature>
<dbReference type="FunFam" id="1.10.3860.10:FF:000001">
    <property type="entry name" value="C4-dicarboxylate transport protein"/>
    <property type="match status" value="1"/>
</dbReference>
<dbReference type="GO" id="GO:0006835">
    <property type="term" value="P:dicarboxylic acid transport"/>
    <property type="evidence" value="ECO:0007669"/>
    <property type="project" value="TreeGrafter"/>
</dbReference>
<dbReference type="InterPro" id="IPR036458">
    <property type="entry name" value="Na:dicarbo_symporter_sf"/>
</dbReference>
<dbReference type="AlphaFoldDB" id="A0A1X1PMF4"/>
<dbReference type="RefSeq" id="WP_085038237.1">
    <property type="nucleotide sequence ID" value="NZ_CADIKG010000002.1"/>
</dbReference>
<gene>
    <name evidence="11" type="primary">dctA_2</name>
    <name evidence="12" type="ORF">B7G54_05995</name>
    <name evidence="11" type="ORF">LMG29660_01339</name>
</gene>
<comment type="subcellular location">
    <subcellularLocation>
        <location evidence="1">Cell membrane</location>
        <topology evidence="1">Multi-pass membrane protein</topology>
    </subcellularLocation>
</comment>
<keyword evidence="2" id="KW-0813">Transport</keyword>
<dbReference type="PROSITE" id="PS51257">
    <property type="entry name" value="PROKAR_LIPOPROTEIN"/>
    <property type="match status" value="1"/>
</dbReference>
<keyword evidence="13" id="KW-1185">Reference proteome</keyword>
<evidence type="ECO:0000256" key="7">
    <source>
        <dbReference type="ARBA" id="ARBA00023136"/>
    </source>
</evidence>
<sequence length="434" mass="46141">MKKKHNITKYIVVAMILGIVVGYACHSAFPDPNMAKEVAGYVSLLSDVFLRLIKMIIAPLVFATLTVGIAQMGDGSAVGRVGVKAFGWFFIASFTSLLLGLLTATILQPGSHLSLSLPASDAALGLKTGAFTLKDFVVHLVPKSIAEAMANNEILQIVVFSIFFGTALSALGESGKRLTGVIDDLAQVMLKVTGAVMWFAPVAVFAALASTITTQGLGILLTFAKFMASFYLALALLWGVLTLAGVTFLGKRAFTLIRLIREPFLLSFATASSEAAYPKLLDALDRFGVNRKISSFVLPIGYSFNLDGSMMYCTFAVLFIAQVYGIHLPLGTQITMLLMLMVTSKGMAGVPRASLVVIAATLNQFNMPEAGLLLIMGVDMFLDMGRSATNAVGNSIAAAVVAKWEGQLDDPRDDNDPDSGRAMQVKVPETSASA</sequence>
<dbReference type="InterPro" id="IPR001991">
    <property type="entry name" value="Na-dicarboxylate_symporter"/>
</dbReference>
<dbReference type="Gene3D" id="1.10.3860.10">
    <property type="entry name" value="Sodium:dicarboxylate symporter"/>
    <property type="match status" value="1"/>
</dbReference>
<accession>A0A1X1PMF4</accession>
<reference evidence="11 14" key="2">
    <citation type="submission" date="2020-04" db="EMBL/GenBank/DDBJ databases">
        <authorList>
            <person name="De Canck E."/>
        </authorList>
    </citation>
    <scope>NUCLEOTIDE SEQUENCE [LARGE SCALE GENOMIC DNA]</scope>
    <source>
        <strain evidence="11 14">LMG 29660</strain>
    </source>
</reference>
<evidence type="ECO:0000256" key="10">
    <source>
        <dbReference type="SAM" id="Phobius"/>
    </source>
</evidence>
<protein>
    <submittedName>
        <fullName evidence="11">C4-dicarboxylate transport protein</fullName>
    </submittedName>
    <submittedName>
        <fullName evidence="12">Dicarboxylate/amino acid:cation symporter</fullName>
    </submittedName>
</protein>
<keyword evidence="6 10" id="KW-1133">Transmembrane helix</keyword>
<dbReference type="GO" id="GO:0015293">
    <property type="term" value="F:symporter activity"/>
    <property type="evidence" value="ECO:0007669"/>
    <property type="project" value="UniProtKB-KW"/>
</dbReference>
<feature type="transmembrane region" description="Helical" evidence="10">
    <location>
        <begin position="154"/>
        <end position="174"/>
    </location>
</feature>
<evidence type="ECO:0000256" key="2">
    <source>
        <dbReference type="ARBA" id="ARBA00022448"/>
    </source>
</evidence>
<evidence type="ECO:0000256" key="5">
    <source>
        <dbReference type="ARBA" id="ARBA00022847"/>
    </source>
</evidence>
<feature type="transmembrane region" description="Helical" evidence="10">
    <location>
        <begin position="195"/>
        <end position="224"/>
    </location>
</feature>
<evidence type="ECO:0000256" key="4">
    <source>
        <dbReference type="ARBA" id="ARBA00022692"/>
    </source>
</evidence>
<name>A0A1X1PMF4_9BURK</name>
<organism evidence="12 13">
    <name type="scientific">Burkholderia puraquae</name>
    <dbReference type="NCBI Taxonomy" id="1904757"/>
    <lineage>
        <taxon>Bacteria</taxon>
        <taxon>Pseudomonadati</taxon>
        <taxon>Pseudomonadota</taxon>
        <taxon>Betaproteobacteria</taxon>
        <taxon>Burkholderiales</taxon>
        <taxon>Burkholderiaceae</taxon>
        <taxon>Burkholderia</taxon>
        <taxon>Burkholderia cepacia complex</taxon>
    </lineage>
</organism>
<evidence type="ECO:0000256" key="3">
    <source>
        <dbReference type="ARBA" id="ARBA00022475"/>
    </source>
</evidence>
<dbReference type="SUPFAM" id="SSF118215">
    <property type="entry name" value="Proton glutamate symport protein"/>
    <property type="match status" value="1"/>
</dbReference>
<keyword evidence="5" id="KW-0769">Symport</keyword>
<evidence type="ECO:0000313" key="13">
    <source>
        <dbReference type="Proteomes" id="UP000193146"/>
    </source>
</evidence>
<evidence type="ECO:0000313" key="12">
    <source>
        <dbReference type="EMBL" id="ORT88155.1"/>
    </source>
</evidence>
<feature type="transmembrane region" description="Helical" evidence="10">
    <location>
        <begin position="7"/>
        <end position="29"/>
    </location>
</feature>
<feature type="transmembrane region" description="Helical" evidence="10">
    <location>
        <begin position="230"/>
        <end position="250"/>
    </location>
</feature>